<dbReference type="RefSeq" id="WP_203167629.1">
    <property type="nucleotide sequence ID" value="NZ_JAEVLS010000002.1"/>
</dbReference>
<keyword evidence="7" id="KW-1185">Reference proteome</keyword>
<dbReference type="InterPro" id="IPR008816">
    <property type="entry name" value="Gly_zipper_2TM_dom"/>
</dbReference>
<feature type="compositionally biased region" description="Basic and acidic residues" evidence="3">
    <location>
        <begin position="31"/>
        <end position="49"/>
    </location>
</feature>
<feature type="domain" description="Glycine zipper 2TM" evidence="5">
    <location>
        <begin position="127"/>
        <end position="168"/>
    </location>
</feature>
<feature type="signal peptide" evidence="4">
    <location>
        <begin position="1"/>
        <end position="30"/>
    </location>
</feature>
<dbReference type="Proteomes" id="UP000661077">
    <property type="component" value="Unassembled WGS sequence"/>
</dbReference>
<dbReference type="Pfam" id="PF05433">
    <property type="entry name" value="Rick_17kDa_Anti"/>
    <property type="match status" value="1"/>
</dbReference>
<dbReference type="EMBL" id="JAEVLS010000002">
    <property type="protein sequence ID" value="MBM0105594.1"/>
    <property type="molecule type" value="Genomic_DNA"/>
</dbReference>
<comment type="caution">
    <text evidence="6">The sequence shown here is derived from an EMBL/GenBank/DDBJ whole genome shotgun (WGS) entry which is preliminary data.</text>
</comment>
<comment type="subcellular location">
    <subcellularLocation>
        <location evidence="1">Membrane</location>
    </subcellularLocation>
</comment>
<feature type="chain" id="PRO_5045598516" evidence="4">
    <location>
        <begin position="31"/>
        <end position="251"/>
    </location>
</feature>
<gene>
    <name evidence="6" type="ORF">JM946_12580</name>
</gene>
<proteinExistence type="predicted"/>
<reference evidence="6 7" key="1">
    <citation type="journal article" date="2021" name="Int. J. Syst. Evol. Microbiol.">
        <title>Steroidobacter gossypii sp. nov., isolated from soil of cotton cropping field.</title>
        <authorList>
            <person name="Huang R."/>
            <person name="Yang S."/>
            <person name="Zhen C."/>
            <person name="Liu W."/>
        </authorList>
    </citation>
    <scope>NUCLEOTIDE SEQUENCE [LARGE SCALE GENOMIC DNA]</scope>
    <source>
        <strain evidence="6 7">S1-65</strain>
    </source>
</reference>
<dbReference type="InterPro" id="IPR051407">
    <property type="entry name" value="Bact_OM_lipoprot/Surf_antigen"/>
</dbReference>
<evidence type="ECO:0000259" key="5">
    <source>
        <dbReference type="Pfam" id="PF05433"/>
    </source>
</evidence>
<dbReference type="PANTHER" id="PTHR35603:SF2">
    <property type="entry name" value="OUTER MEMBRANE LIPOPROTEIN"/>
    <property type="match status" value="1"/>
</dbReference>
<protein>
    <submittedName>
        <fullName evidence="6">Glycine zipper 2TM domain-containing protein</fullName>
    </submittedName>
</protein>
<dbReference type="PANTHER" id="PTHR35603">
    <property type="match status" value="1"/>
</dbReference>
<evidence type="ECO:0000313" key="6">
    <source>
        <dbReference type="EMBL" id="MBM0105594.1"/>
    </source>
</evidence>
<feature type="region of interest" description="Disordered" evidence="3">
    <location>
        <begin position="30"/>
        <end position="49"/>
    </location>
</feature>
<keyword evidence="2" id="KW-0472">Membrane</keyword>
<evidence type="ECO:0000256" key="4">
    <source>
        <dbReference type="SAM" id="SignalP"/>
    </source>
</evidence>
<evidence type="ECO:0000256" key="2">
    <source>
        <dbReference type="ARBA" id="ARBA00023136"/>
    </source>
</evidence>
<keyword evidence="4" id="KW-0732">Signal</keyword>
<sequence length="251" mass="27418">MMQISSSKPARVLAIATLASALFATPPVFADPHKHESGHGRGHGREPKVEVHDNGKEYKYEYKDRRCKYEYKLNYRTGEEKIEQKGDCRGVSPRRAIYYPDVDVYHEDDYDVVPRSSRRIACNRDVIGAVIGGVVGGVAGSNVGSGDGRKVATVAGAVIGAVIGGNIGRRMDRADDGCAYQAFEFASPGETVFWRNPDSQVEYGITPDRLARRRDGRECRDYKVSVAGGGISPKTTSGVACRDSKGAWEIQ</sequence>
<name>A0ABS1WX81_9GAMM</name>
<evidence type="ECO:0000256" key="1">
    <source>
        <dbReference type="ARBA" id="ARBA00004370"/>
    </source>
</evidence>
<evidence type="ECO:0000256" key="3">
    <source>
        <dbReference type="SAM" id="MobiDB-lite"/>
    </source>
</evidence>
<evidence type="ECO:0000313" key="7">
    <source>
        <dbReference type="Proteomes" id="UP000661077"/>
    </source>
</evidence>
<organism evidence="6 7">
    <name type="scientific">Steroidobacter gossypii</name>
    <dbReference type="NCBI Taxonomy" id="2805490"/>
    <lineage>
        <taxon>Bacteria</taxon>
        <taxon>Pseudomonadati</taxon>
        <taxon>Pseudomonadota</taxon>
        <taxon>Gammaproteobacteria</taxon>
        <taxon>Steroidobacterales</taxon>
        <taxon>Steroidobacteraceae</taxon>
        <taxon>Steroidobacter</taxon>
    </lineage>
</organism>
<accession>A0ABS1WX81</accession>